<reference evidence="2 3" key="1">
    <citation type="submission" date="2023-03" db="EMBL/GenBank/DDBJ databases">
        <title>Host association and intracellularity evolved multiple times independently in the Rickettsiales.</title>
        <authorList>
            <person name="Castelli M."/>
            <person name="Nardi T."/>
            <person name="Gammuto L."/>
            <person name="Bellinzona G."/>
            <person name="Sabaneyeva E."/>
            <person name="Potekhin A."/>
            <person name="Serra V."/>
            <person name="Petroni G."/>
            <person name="Sassera D."/>
        </authorList>
    </citation>
    <scope>NUCLEOTIDE SEQUENCE [LARGE SCALE GENOMIC DNA]</scope>
    <source>
        <strain evidence="2 3">Sr 2-6</strain>
    </source>
</reference>
<proteinExistence type="predicted"/>
<dbReference type="EMBL" id="JARJFB010000117">
    <property type="protein sequence ID" value="MEA0971335.1"/>
    <property type="molecule type" value="Genomic_DNA"/>
</dbReference>
<dbReference type="SUPFAM" id="SSF69593">
    <property type="entry name" value="Glycerol-3-phosphate (1)-acyltransferase"/>
    <property type="match status" value="1"/>
</dbReference>
<dbReference type="InterPro" id="IPR007172">
    <property type="entry name" value="DUF374"/>
</dbReference>
<evidence type="ECO:0000313" key="3">
    <source>
        <dbReference type="Proteomes" id="UP001291687"/>
    </source>
</evidence>
<dbReference type="Proteomes" id="UP001291687">
    <property type="component" value="Unassembled WGS sequence"/>
</dbReference>
<dbReference type="CDD" id="cd07983">
    <property type="entry name" value="LPLAT_DUF374-like"/>
    <property type="match status" value="1"/>
</dbReference>
<protein>
    <submittedName>
        <fullName evidence="2">Lysophospholipid acyltransferase family protein</fullName>
    </submittedName>
</protein>
<keyword evidence="3" id="KW-1185">Reference proteome</keyword>
<feature type="domain" description="DUF374" evidence="1">
    <location>
        <begin position="74"/>
        <end position="138"/>
    </location>
</feature>
<evidence type="ECO:0000259" key="1">
    <source>
        <dbReference type="Pfam" id="PF04028"/>
    </source>
</evidence>
<gene>
    <name evidence="2" type="ORF">Megvenef_01311</name>
</gene>
<dbReference type="Pfam" id="PF04028">
    <property type="entry name" value="DUF374"/>
    <property type="match status" value="1"/>
</dbReference>
<accession>A0ABU5NDV4</accession>
<dbReference type="GO" id="GO:0016746">
    <property type="term" value="F:acyltransferase activity"/>
    <property type="evidence" value="ECO:0007669"/>
    <property type="project" value="UniProtKB-KW"/>
</dbReference>
<keyword evidence="2" id="KW-0808">Transferase</keyword>
<sequence>MLKKYLKQFLKQSRFIHWLIVRIIYIYLKFVYLTSKWELVWTDTILKKQLNTLDGLLFAFWHNRIAFSMHILKKYDNVFALVSSHTDGKIITDVIKAMNYGVIEGSTNRNPTKAVRSIINSLELGNKIVITPDGPRGPVHKINSSITKIAYKYNKPLIPISCMATKYFTLNSWDKMMIPKPFGKIVVTIGSSIILSGNANIDDNLLENELLNLSYKAEKLL</sequence>
<comment type="caution">
    <text evidence="2">The sequence shown here is derived from an EMBL/GenBank/DDBJ whole genome shotgun (WGS) entry which is preliminary data.</text>
</comment>
<organism evidence="2 3">
    <name type="scientific">Candidatus Megaera venefica</name>
    <dbReference type="NCBI Taxonomy" id="2055910"/>
    <lineage>
        <taxon>Bacteria</taxon>
        <taxon>Pseudomonadati</taxon>
        <taxon>Pseudomonadota</taxon>
        <taxon>Alphaproteobacteria</taxon>
        <taxon>Rickettsiales</taxon>
        <taxon>Rickettsiaceae</taxon>
        <taxon>Candidatus Megaera</taxon>
    </lineage>
</organism>
<name>A0ABU5NDV4_9RICK</name>
<evidence type="ECO:0000313" key="2">
    <source>
        <dbReference type="EMBL" id="MEA0971335.1"/>
    </source>
</evidence>
<keyword evidence="2" id="KW-0012">Acyltransferase</keyword>